<dbReference type="Pfam" id="PF18626">
    <property type="entry name" value="Gln_deamidase_2"/>
    <property type="match status" value="1"/>
</dbReference>
<dbReference type="Gene3D" id="2.40.50.340">
    <property type="match status" value="1"/>
</dbReference>
<dbReference type="PROSITE" id="PS51257">
    <property type="entry name" value="PROKAR_LIPOPROTEIN"/>
    <property type="match status" value="1"/>
</dbReference>
<evidence type="ECO:0000313" key="3">
    <source>
        <dbReference type="Proteomes" id="UP000445144"/>
    </source>
</evidence>
<sequence length="323" mass="37618">MKKTLFTTLIWGITMTLISCNQDRDMNETNNINTEREPTLSYETHNKEKNNMIPISINKVGNNYHVLFDLNTSLYIIPDNKQNEEYIKKISEAIGEKRLLITSNNNSIINVQEVLSAERYFEPICREVEYSHLRDVENESVLYQLVTALSISSVTNYPSIPLWSIQNQKLLSSGLPNFKYRVDGCYARAHRMRQILIYKGYKCEKIWLFGNLRAITEENKVINWGWHVTIAVKLRNGKKLVIDPAFQNKPMTIGEWEGKCLDNRGLKGTSKPYKLSNAFTTESRNYKLLNFRNRISSVSFSPEYDNCYTKTTSTLNRYYNLKD</sequence>
<keyword evidence="3" id="KW-1185">Reference proteome</keyword>
<dbReference type="InterPro" id="IPR041325">
    <property type="entry name" value="Gln_deamidase_2"/>
</dbReference>
<proteinExistence type="predicted"/>
<name>A0A6N4XAQ8_9FLAO</name>
<reference evidence="2 3" key="1">
    <citation type="submission" date="2020-01" db="EMBL/GenBank/DDBJ databases">
        <authorList>
            <person name="Rodrigo-Torres L."/>
            <person name="Arahal R. D."/>
            <person name="Lucena T."/>
        </authorList>
    </citation>
    <scope>NUCLEOTIDE SEQUENCE [LARGE SCALE GENOMIC DNA]</scope>
    <source>
        <strain evidence="2 3">CECT 9293</strain>
    </source>
</reference>
<organism evidence="2 3">
    <name type="scientific">Chryseobacterium potabilaquae</name>
    <dbReference type="NCBI Taxonomy" id="2675057"/>
    <lineage>
        <taxon>Bacteria</taxon>
        <taxon>Pseudomonadati</taxon>
        <taxon>Bacteroidota</taxon>
        <taxon>Flavobacteriia</taxon>
        <taxon>Flavobacteriales</taxon>
        <taxon>Weeksellaceae</taxon>
        <taxon>Chryseobacterium group</taxon>
        <taxon>Chryseobacterium</taxon>
    </lineage>
</organism>
<gene>
    <name evidence="2" type="ORF">CHRY9293_02751</name>
</gene>
<dbReference type="Proteomes" id="UP000445144">
    <property type="component" value="Unassembled WGS sequence"/>
</dbReference>
<dbReference type="AlphaFoldDB" id="A0A6N4XAQ8"/>
<evidence type="ECO:0000259" key="1">
    <source>
        <dbReference type="Pfam" id="PF18626"/>
    </source>
</evidence>
<dbReference type="RefSeq" id="WP_162033456.1">
    <property type="nucleotide sequence ID" value="NZ_CACVBR010000029.1"/>
</dbReference>
<dbReference type="Gene3D" id="3.10.620.30">
    <property type="match status" value="1"/>
</dbReference>
<dbReference type="EMBL" id="CACVBR010000029">
    <property type="protein sequence ID" value="CAA7196675.1"/>
    <property type="molecule type" value="Genomic_DNA"/>
</dbReference>
<accession>A0A6N4XAQ8</accession>
<protein>
    <recommendedName>
        <fullName evidence="1">Protein glutaminase domain-containing protein</fullName>
    </recommendedName>
</protein>
<evidence type="ECO:0000313" key="2">
    <source>
        <dbReference type="EMBL" id="CAA7196675.1"/>
    </source>
</evidence>
<feature type="domain" description="Protein glutaminase" evidence="1">
    <location>
        <begin position="169"/>
        <end position="259"/>
    </location>
</feature>